<name>A0ABU2B8Q5_9CORY</name>
<gene>
    <name evidence="5" type="ORF">J2S37_001521</name>
</gene>
<keyword evidence="1" id="KW-0813">Transport</keyword>
<accession>A0ABU2B8Q5</accession>
<dbReference type="CDD" id="cd03255">
    <property type="entry name" value="ABC_MJ0796_LolCDE_FtsE"/>
    <property type="match status" value="1"/>
</dbReference>
<feature type="domain" description="ABC transporter" evidence="4">
    <location>
        <begin position="5"/>
        <end position="241"/>
    </location>
</feature>
<evidence type="ECO:0000313" key="5">
    <source>
        <dbReference type="EMBL" id="MDR7354983.1"/>
    </source>
</evidence>
<dbReference type="SUPFAM" id="SSF52540">
    <property type="entry name" value="P-loop containing nucleoside triphosphate hydrolases"/>
    <property type="match status" value="1"/>
</dbReference>
<evidence type="ECO:0000256" key="3">
    <source>
        <dbReference type="ARBA" id="ARBA00022840"/>
    </source>
</evidence>
<dbReference type="InterPro" id="IPR017871">
    <property type="entry name" value="ABC_transporter-like_CS"/>
</dbReference>
<comment type="caution">
    <text evidence="5">The sequence shown here is derived from an EMBL/GenBank/DDBJ whole genome shotgun (WGS) entry which is preliminary data.</text>
</comment>
<dbReference type="InterPro" id="IPR003593">
    <property type="entry name" value="AAA+_ATPase"/>
</dbReference>
<dbReference type="PROSITE" id="PS50893">
    <property type="entry name" value="ABC_TRANSPORTER_2"/>
    <property type="match status" value="1"/>
</dbReference>
<keyword evidence="3 5" id="KW-0067">ATP-binding</keyword>
<keyword evidence="2" id="KW-0547">Nucleotide-binding</keyword>
<evidence type="ECO:0000256" key="1">
    <source>
        <dbReference type="ARBA" id="ARBA00022448"/>
    </source>
</evidence>
<sequence length="254" mass="27643">MSTILSACTVIKEFNTTIPPVQVLRGVSLDVEEQEFVAIMGASGSGKSTLLYSISGMDAPTSGEVTIAGQNLSQLSQQQAAKLRLEHMGFVFQQPHFLDNLSIIDNVALPALKAKVANAYKKAEQLLVRFDIAHIAHHGITQVSGGQLQRAALCRALITRPKILFADEPTGALNSAMTGEVLAALADARKLGCAIVMVTHDYRCAARADRVIYLKDGLIVDQCQFGRTDPTDESDWLEREKTILGWLSNLEKQH</sequence>
<evidence type="ECO:0000259" key="4">
    <source>
        <dbReference type="PROSITE" id="PS50893"/>
    </source>
</evidence>
<protein>
    <submittedName>
        <fullName evidence="5">ABC transport system ATP-binding protein</fullName>
    </submittedName>
</protein>
<dbReference type="Proteomes" id="UP001183619">
    <property type="component" value="Unassembled WGS sequence"/>
</dbReference>
<dbReference type="RefSeq" id="WP_277104776.1">
    <property type="nucleotide sequence ID" value="NZ_BAAAJS010000047.1"/>
</dbReference>
<evidence type="ECO:0000256" key="2">
    <source>
        <dbReference type="ARBA" id="ARBA00022741"/>
    </source>
</evidence>
<dbReference type="PROSITE" id="PS00211">
    <property type="entry name" value="ABC_TRANSPORTER_1"/>
    <property type="match status" value="1"/>
</dbReference>
<dbReference type="InterPro" id="IPR027417">
    <property type="entry name" value="P-loop_NTPase"/>
</dbReference>
<dbReference type="InterPro" id="IPR015854">
    <property type="entry name" value="ABC_transpr_LolD-like"/>
</dbReference>
<dbReference type="InterPro" id="IPR017911">
    <property type="entry name" value="MacB-like_ATP-bd"/>
</dbReference>
<dbReference type="GO" id="GO:0005524">
    <property type="term" value="F:ATP binding"/>
    <property type="evidence" value="ECO:0007669"/>
    <property type="project" value="UniProtKB-KW"/>
</dbReference>
<dbReference type="Pfam" id="PF00005">
    <property type="entry name" value="ABC_tran"/>
    <property type="match status" value="1"/>
</dbReference>
<keyword evidence="6" id="KW-1185">Reference proteome</keyword>
<dbReference type="PANTHER" id="PTHR24220">
    <property type="entry name" value="IMPORT ATP-BINDING PROTEIN"/>
    <property type="match status" value="1"/>
</dbReference>
<dbReference type="InterPro" id="IPR003439">
    <property type="entry name" value="ABC_transporter-like_ATP-bd"/>
</dbReference>
<proteinExistence type="predicted"/>
<evidence type="ECO:0000313" key="6">
    <source>
        <dbReference type="Proteomes" id="UP001183619"/>
    </source>
</evidence>
<dbReference type="SMART" id="SM00382">
    <property type="entry name" value="AAA"/>
    <property type="match status" value="1"/>
</dbReference>
<reference evidence="5 6" key="1">
    <citation type="submission" date="2023-07" db="EMBL/GenBank/DDBJ databases">
        <title>Sequencing the genomes of 1000 actinobacteria strains.</title>
        <authorList>
            <person name="Klenk H.-P."/>
        </authorList>
    </citation>
    <scope>NUCLEOTIDE SEQUENCE [LARGE SCALE GENOMIC DNA]</scope>
    <source>
        <strain evidence="5 6">DSM 44508</strain>
    </source>
</reference>
<dbReference type="EMBL" id="JAVDYF010000001">
    <property type="protein sequence ID" value="MDR7354983.1"/>
    <property type="molecule type" value="Genomic_DNA"/>
</dbReference>
<organism evidence="5 6">
    <name type="scientific">Corynebacterium felinum</name>
    <dbReference type="NCBI Taxonomy" id="131318"/>
    <lineage>
        <taxon>Bacteria</taxon>
        <taxon>Bacillati</taxon>
        <taxon>Actinomycetota</taxon>
        <taxon>Actinomycetes</taxon>
        <taxon>Mycobacteriales</taxon>
        <taxon>Corynebacteriaceae</taxon>
        <taxon>Corynebacterium</taxon>
    </lineage>
</organism>
<dbReference type="Gene3D" id="3.40.50.300">
    <property type="entry name" value="P-loop containing nucleotide triphosphate hydrolases"/>
    <property type="match status" value="1"/>
</dbReference>